<evidence type="ECO:0000313" key="4">
    <source>
        <dbReference type="Proteomes" id="UP001341281"/>
    </source>
</evidence>
<name>A0AAQ3WY41_PASNO</name>
<dbReference type="SUPFAM" id="SSF53756">
    <property type="entry name" value="UDP-Glycosyltransferase/glycogen phosphorylase"/>
    <property type="match status" value="1"/>
</dbReference>
<evidence type="ECO:0000259" key="2">
    <source>
        <dbReference type="Pfam" id="PF06722"/>
    </source>
</evidence>
<dbReference type="InterPro" id="IPR050426">
    <property type="entry name" value="Glycosyltransferase_28"/>
</dbReference>
<dbReference type="PANTHER" id="PTHR48050">
    <property type="entry name" value="STEROL 3-BETA-GLUCOSYLTRANSFERASE"/>
    <property type="match status" value="1"/>
</dbReference>
<keyword evidence="4" id="KW-1185">Reference proteome</keyword>
<feature type="domain" description="Erythromycin biosynthesis protein CIII-like C-terminal" evidence="2">
    <location>
        <begin position="429"/>
        <end position="483"/>
    </location>
</feature>
<dbReference type="EMBL" id="CP144749">
    <property type="protein sequence ID" value="WVZ77366.1"/>
    <property type="molecule type" value="Genomic_DNA"/>
</dbReference>
<dbReference type="GO" id="GO:0016758">
    <property type="term" value="F:hexosyltransferase activity"/>
    <property type="evidence" value="ECO:0007669"/>
    <property type="project" value="UniProtKB-ARBA"/>
</dbReference>
<dbReference type="Proteomes" id="UP001341281">
    <property type="component" value="Chromosome 05"/>
</dbReference>
<evidence type="ECO:0000313" key="3">
    <source>
        <dbReference type="EMBL" id="WVZ77366.1"/>
    </source>
</evidence>
<dbReference type="GO" id="GO:0008194">
    <property type="term" value="F:UDP-glycosyltransferase activity"/>
    <property type="evidence" value="ECO:0007669"/>
    <property type="project" value="InterPro"/>
</dbReference>
<dbReference type="PANTHER" id="PTHR48050:SF11">
    <property type="entry name" value="GLYCOSYLTRANSFERASE"/>
    <property type="match status" value="1"/>
</dbReference>
<gene>
    <name evidence="3" type="ORF">U9M48_025244</name>
</gene>
<proteinExistence type="predicted"/>
<evidence type="ECO:0000256" key="1">
    <source>
        <dbReference type="ARBA" id="ARBA00022679"/>
    </source>
</evidence>
<dbReference type="Gene3D" id="3.40.50.2000">
    <property type="entry name" value="Glycogen Phosphorylase B"/>
    <property type="match status" value="2"/>
</dbReference>
<accession>A0AAQ3WY41</accession>
<reference evidence="3 4" key="1">
    <citation type="submission" date="2024-02" db="EMBL/GenBank/DDBJ databases">
        <title>High-quality chromosome-scale genome assembly of Pensacola bahiagrass (Paspalum notatum Flugge var. saurae).</title>
        <authorList>
            <person name="Vega J.M."/>
            <person name="Podio M."/>
            <person name="Orjuela J."/>
            <person name="Siena L.A."/>
            <person name="Pessino S.C."/>
            <person name="Combes M.C."/>
            <person name="Mariac C."/>
            <person name="Albertini E."/>
            <person name="Pupilli F."/>
            <person name="Ortiz J.P.A."/>
            <person name="Leblanc O."/>
        </authorList>
    </citation>
    <scope>NUCLEOTIDE SEQUENCE [LARGE SCALE GENOMIC DNA]</scope>
    <source>
        <strain evidence="3">R1</strain>
        <tissue evidence="3">Leaf</tissue>
    </source>
</reference>
<dbReference type="InterPro" id="IPR002213">
    <property type="entry name" value="UDP_glucos_trans"/>
</dbReference>
<keyword evidence="1" id="KW-0808">Transferase</keyword>
<dbReference type="AlphaFoldDB" id="A0AAQ3WY41"/>
<sequence>MAGRGDGGGRRRPRAVFMAFGTQGDVFPIAALAAAFARNRQQYAVAFITHSAHRSLAAHLAAINVRYMPVSSPPVLAAKQVENISGDSIQSNHEHESFSVRKKAVQMEHMKECLSSVEEIFGSELSINGDFIVINFFALEGWHLAELFQVKCIVAAPYFVPYSAPASFERKFKQTFPLLYKYFQEAPANTVCWADITHWMWPLFTESWGSWRNDSLNLSPIPFTVGFLITAGSSNKSSFVACAKGATIITVSMPAYGSLLINVKPIPYMRMSKYGFSKEIVECPGYWPSSAHACGFWFLPMAWQFSCGKCMELSGNINSSFGGMLCANHSSLEEFLMGNSYSSRPIFVGLSSIGRMGFIRNPKAFLMVLKAAIESTDYRFILFSSGYQPLDSAIKSIASSVTESSGVEAPALGGDSNLLFNGRLFCFLGSIPYSWLFPRCAAAVHHAGSGSTAAALLAGIPQVTCPFLLDQFYWAERLHWLGVAPEPLQRQHLVPDNDDTWSIQNAADVLLGAIRSALSPETKAQATRIADRLSFEDGIGEALRILKESVDSEYIKPEL</sequence>
<dbReference type="CDD" id="cd03784">
    <property type="entry name" value="GT1_Gtf-like"/>
    <property type="match status" value="1"/>
</dbReference>
<dbReference type="InterPro" id="IPR010610">
    <property type="entry name" value="EryCIII-like_C"/>
</dbReference>
<dbReference type="Pfam" id="PF06722">
    <property type="entry name" value="EryCIII-like_C"/>
    <property type="match status" value="1"/>
</dbReference>
<organism evidence="3 4">
    <name type="scientific">Paspalum notatum var. saurae</name>
    <dbReference type="NCBI Taxonomy" id="547442"/>
    <lineage>
        <taxon>Eukaryota</taxon>
        <taxon>Viridiplantae</taxon>
        <taxon>Streptophyta</taxon>
        <taxon>Embryophyta</taxon>
        <taxon>Tracheophyta</taxon>
        <taxon>Spermatophyta</taxon>
        <taxon>Magnoliopsida</taxon>
        <taxon>Liliopsida</taxon>
        <taxon>Poales</taxon>
        <taxon>Poaceae</taxon>
        <taxon>PACMAD clade</taxon>
        <taxon>Panicoideae</taxon>
        <taxon>Andropogonodae</taxon>
        <taxon>Paspaleae</taxon>
        <taxon>Paspalinae</taxon>
        <taxon>Paspalum</taxon>
    </lineage>
</organism>
<protein>
    <recommendedName>
        <fullName evidence="2">Erythromycin biosynthesis protein CIII-like C-terminal domain-containing protein</fullName>
    </recommendedName>
</protein>